<evidence type="ECO:0008006" key="4">
    <source>
        <dbReference type="Google" id="ProtNLM"/>
    </source>
</evidence>
<dbReference type="Proteomes" id="UP000503164">
    <property type="component" value="Chromosome"/>
</dbReference>
<accession>A0AAE6XT06</accession>
<keyword evidence="3" id="KW-1185">Reference proteome</keyword>
<dbReference type="EMBL" id="CP048049">
    <property type="protein sequence ID" value="QIS45901.1"/>
    <property type="molecule type" value="Genomic_DNA"/>
</dbReference>
<dbReference type="AlphaFoldDB" id="A0AAE6XT06"/>
<organism evidence="2 3">
    <name type="scientific">Clavibacter capsici</name>
    <dbReference type="NCBI Taxonomy" id="1874630"/>
    <lineage>
        <taxon>Bacteria</taxon>
        <taxon>Bacillati</taxon>
        <taxon>Actinomycetota</taxon>
        <taxon>Actinomycetes</taxon>
        <taxon>Micrococcales</taxon>
        <taxon>Microbacteriaceae</taxon>
        <taxon>Clavibacter</taxon>
    </lineage>
</organism>
<dbReference type="PROSITE" id="PS51257">
    <property type="entry name" value="PROKAR_LIPOPROTEIN"/>
    <property type="match status" value="1"/>
</dbReference>
<evidence type="ECO:0000313" key="2">
    <source>
        <dbReference type="EMBL" id="QIS45901.1"/>
    </source>
</evidence>
<keyword evidence="1" id="KW-0732">Signal</keyword>
<name>A0AAE6XT06_9MICO</name>
<gene>
    <name evidence="2" type="ORF">GW570_12835</name>
</gene>
<sequence>MRSGSAMLALAGSALLLAGCSPVALTGPTMPPADELTATATVLQRTADESPMLCAGAIAESLPPLCGGPVIAGWDWDAVDDEETENGVTWGEYDVVGTWDGTTFTLTRGPVPTPEPTGNPALPTPWPNAADAETMARATADYAEAMSAQLQDPDAAGTGIFGMGDAGGRLVVDVLHDDGAMQAEADALYGEDVVVIESALRPVGEER</sequence>
<feature type="signal peptide" evidence="1">
    <location>
        <begin position="1"/>
        <end position="26"/>
    </location>
</feature>
<dbReference type="RefSeq" id="WP_157883537.1">
    <property type="nucleotide sequence ID" value="NZ_CP012573.1"/>
</dbReference>
<feature type="chain" id="PRO_5042058299" description="Lipoprotein" evidence="1">
    <location>
        <begin position="27"/>
        <end position="207"/>
    </location>
</feature>
<evidence type="ECO:0000313" key="3">
    <source>
        <dbReference type="Proteomes" id="UP000503164"/>
    </source>
</evidence>
<protein>
    <recommendedName>
        <fullName evidence="4">Lipoprotein</fullName>
    </recommendedName>
</protein>
<proteinExistence type="predicted"/>
<evidence type="ECO:0000256" key="1">
    <source>
        <dbReference type="SAM" id="SignalP"/>
    </source>
</evidence>
<reference evidence="2 3" key="1">
    <citation type="journal article" date="2020" name="Mol. Plant Pathol.">
        <title>Plasmid composition and the chpG gene determine the virulence level of Clavibacter capsici natural isolates in pepper.</title>
        <authorList>
            <person name="Hwang I.S."/>
            <person name="Lee H.M."/>
            <person name="Oh E.J."/>
            <person name="Lee S."/>
            <person name="Heu S."/>
            <person name="Oh C.S."/>
        </authorList>
    </citation>
    <scope>NUCLEOTIDE SEQUENCE [LARGE SCALE GENOMIC DNA]</scope>
    <source>
        <strain evidence="2 3">1101</strain>
    </source>
</reference>